<proteinExistence type="predicted"/>
<dbReference type="RefSeq" id="WP_073136207.1">
    <property type="nucleotide sequence ID" value="NZ_FQWQ01000002.1"/>
</dbReference>
<dbReference type="EMBL" id="FQWQ01000002">
    <property type="protein sequence ID" value="SHH25423.1"/>
    <property type="molecule type" value="Genomic_DNA"/>
</dbReference>
<protein>
    <submittedName>
        <fullName evidence="1">Uncharacterized protein</fullName>
    </submittedName>
</protein>
<dbReference type="OrthoDB" id="983003at2"/>
<organism evidence="1 2">
    <name type="scientific">Chryseolinea serpens</name>
    <dbReference type="NCBI Taxonomy" id="947013"/>
    <lineage>
        <taxon>Bacteria</taxon>
        <taxon>Pseudomonadati</taxon>
        <taxon>Bacteroidota</taxon>
        <taxon>Cytophagia</taxon>
        <taxon>Cytophagales</taxon>
        <taxon>Fulvivirgaceae</taxon>
        <taxon>Chryseolinea</taxon>
    </lineage>
</organism>
<evidence type="ECO:0000313" key="1">
    <source>
        <dbReference type="EMBL" id="SHH25423.1"/>
    </source>
</evidence>
<accession>A0A1M5RHZ7</accession>
<dbReference type="Proteomes" id="UP000184212">
    <property type="component" value="Unassembled WGS sequence"/>
</dbReference>
<sequence>MAQKLDSIIQLFPDREDRIHALFLSNESFREVCIEHILCTSKILEIKKGNKNDAGLGEYEDLQRELEKEILKFLA</sequence>
<keyword evidence="2" id="KW-1185">Reference proteome</keyword>
<reference evidence="1 2" key="1">
    <citation type="submission" date="2016-11" db="EMBL/GenBank/DDBJ databases">
        <authorList>
            <person name="Jaros S."/>
            <person name="Januszkiewicz K."/>
            <person name="Wedrychowicz H."/>
        </authorList>
    </citation>
    <scope>NUCLEOTIDE SEQUENCE [LARGE SCALE GENOMIC DNA]</scope>
    <source>
        <strain evidence="1 2">DSM 24574</strain>
    </source>
</reference>
<dbReference type="AlphaFoldDB" id="A0A1M5RHZ7"/>
<name>A0A1M5RHZ7_9BACT</name>
<evidence type="ECO:0000313" key="2">
    <source>
        <dbReference type="Proteomes" id="UP000184212"/>
    </source>
</evidence>
<dbReference type="STRING" id="947013.SAMN04488109_3384"/>
<gene>
    <name evidence="1" type="ORF">SAMN04488109_3384</name>
</gene>